<name>I4CBX9_DESTA</name>
<dbReference type="STRING" id="706587.Desti_4438"/>
<keyword evidence="2" id="KW-1185">Reference proteome</keyword>
<sequence>MKRFLIMGLFICAALFSGCTERQRQDYSHWKSDLVGLKRTITLYAADGKQIKSWSGRYKVEVEGGSARFIHDGKAIIIAGTFIIEEE</sequence>
<dbReference type="HOGENOM" id="CLU_157808_0_0_7"/>
<dbReference type="EMBL" id="CP003360">
    <property type="protein sequence ID" value="AFM27070.1"/>
    <property type="molecule type" value="Genomic_DNA"/>
</dbReference>
<reference evidence="2" key="1">
    <citation type="submission" date="2012-06" db="EMBL/GenBank/DDBJ databases">
        <title>Complete sequence of chromosome of Desulfomonile tiedjei DSM 6799.</title>
        <authorList>
            <person name="Lucas S."/>
            <person name="Copeland A."/>
            <person name="Lapidus A."/>
            <person name="Glavina del Rio T."/>
            <person name="Dalin E."/>
            <person name="Tice H."/>
            <person name="Bruce D."/>
            <person name="Goodwin L."/>
            <person name="Pitluck S."/>
            <person name="Peters L."/>
            <person name="Ovchinnikova G."/>
            <person name="Zeytun A."/>
            <person name="Lu M."/>
            <person name="Kyrpides N."/>
            <person name="Mavromatis K."/>
            <person name="Ivanova N."/>
            <person name="Brettin T."/>
            <person name="Detter J.C."/>
            <person name="Han C."/>
            <person name="Larimer F."/>
            <person name="Land M."/>
            <person name="Hauser L."/>
            <person name="Markowitz V."/>
            <person name="Cheng J.-F."/>
            <person name="Hugenholtz P."/>
            <person name="Woyke T."/>
            <person name="Wu D."/>
            <person name="Spring S."/>
            <person name="Schroeder M."/>
            <person name="Brambilla E."/>
            <person name="Klenk H.-P."/>
            <person name="Eisen J.A."/>
        </authorList>
    </citation>
    <scope>NUCLEOTIDE SEQUENCE [LARGE SCALE GENOMIC DNA]</scope>
    <source>
        <strain evidence="2">ATCC 49306 / DSM 6799 / DCB-1</strain>
    </source>
</reference>
<evidence type="ECO:0000313" key="1">
    <source>
        <dbReference type="EMBL" id="AFM27070.1"/>
    </source>
</evidence>
<dbReference type="Proteomes" id="UP000006055">
    <property type="component" value="Chromosome"/>
</dbReference>
<dbReference type="PROSITE" id="PS51257">
    <property type="entry name" value="PROKAR_LIPOPROTEIN"/>
    <property type="match status" value="1"/>
</dbReference>
<evidence type="ECO:0000313" key="2">
    <source>
        <dbReference type="Proteomes" id="UP000006055"/>
    </source>
</evidence>
<gene>
    <name evidence="1" type="ordered locus">Desti_4438</name>
</gene>
<dbReference type="OrthoDB" id="598260at2"/>
<proteinExistence type="predicted"/>
<protein>
    <submittedName>
        <fullName evidence="1">Uncharacterized protein</fullName>
    </submittedName>
</protein>
<accession>I4CBX9</accession>
<dbReference type="RefSeq" id="WP_014812185.1">
    <property type="nucleotide sequence ID" value="NC_018025.1"/>
</dbReference>
<dbReference type="KEGG" id="dti:Desti_4438"/>
<organism evidence="1 2">
    <name type="scientific">Desulfomonile tiedjei (strain ATCC 49306 / DSM 6799 / DCB-1)</name>
    <dbReference type="NCBI Taxonomy" id="706587"/>
    <lineage>
        <taxon>Bacteria</taxon>
        <taxon>Pseudomonadati</taxon>
        <taxon>Thermodesulfobacteriota</taxon>
        <taxon>Desulfomonilia</taxon>
        <taxon>Desulfomonilales</taxon>
        <taxon>Desulfomonilaceae</taxon>
        <taxon>Desulfomonile</taxon>
    </lineage>
</organism>
<dbReference type="eggNOG" id="ENOG503396V">
    <property type="taxonomic scope" value="Bacteria"/>
</dbReference>
<dbReference type="AlphaFoldDB" id="I4CBX9"/>